<dbReference type="Proteomes" id="UP001310594">
    <property type="component" value="Unassembled WGS sequence"/>
</dbReference>
<dbReference type="AlphaFoldDB" id="A0AAN7W4F1"/>
<gene>
    <name evidence="1" type="ORF">LTR97_009620</name>
</gene>
<evidence type="ECO:0000313" key="1">
    <source>
        <dbReference type="EMBL" id="KAK5694002.1"/>
    </source>
</evidence>
<accession>A0AAN7W4F1</accession>
<name>A0AAN7W4F1_9PEZI</name>
<dbReference type="EMBL" id="JAVRQU010000016">
    <property type="protein sequence ID" value="KAK5694002.1"/>
    <property type="molecule type" value="Genomic_DNA"/>
</dbReference>
<evidence type="ECO:0000313" key="2">
    <source>
        <dbReference type="Proteomes" id="UP001310594"/>
    </source>
</evidence>
<reference evidence="1" key="1">
    <citation type="submission" date="2023-08" db="EMBL/GenBank/DDBJ databases">
        <title>Black Yeasts Isolated from many extreme environments.</title>
        <authorList>
            <person name="Coleine C."/>
            <person name="Stajich J.E."/>
            <person name="Selbmann L."/>
        </authorList>
    </citation>
    <scope>NUCLEOTIDE SEQUENCE</scope>
    <source>
        <strain evidence="1">CCFEE 5810</strain>
    </source>
</reference>
<organism evidence="1 2">
    <name type="scientific">Elasticomyces elasticus</name>
    <dbReference type="NCBI Taxonomy" id="574655"/>
    <lineage>
        <taxon>Eukaryota</taxon>
        <taxon>Fungi</taxon>
        <taxon>Dikarya</taxon>
        <taxon>Ascomycota</taxon>
        <taxon>Pezizomycotina</taxon>
        <taxon>Dothideomycetes</taxon>
        <taxon>Dothideomycetidae</taxon>
        <taxon>Mycosphaerellales</taxon>
        <taxon>Teratosphaeriaceae</taxon>
        <taxon>Elasticomyces</taxon>
    </lineage>
</organism>
<sequence>MAPPSISTQYKILVDAPDGYSREGMQRLLDEIKSRGIDIEAGDIPLETAQARLMRLGKGIDCWTDEDVFYELSEMFEVVQQATPDKGYHRACSDKEAASVIRDDIAVAESLLGTLRQMCQDQGDTIHKRWRKRNQTQRAALLRAAMPDIYPSKSIEAIADVQALFDERVSNTATKYLHEKKISPRKCWLVPYLNIETMVEGDRLLQLLVV</sequence>
<comment type="caution">
    <text evidence="1">The sequence shown here is derived from an EMBL/GenBank/DDBJ whole genome shotgun (WGS) entry which is preliminary data.</text>
</comment>
<protein>
    <submittedName>
        <fullName evidence="1">Uncharacterized protein</fullName>
    </submittedName>
</protein>
<proteinExistence type="predicted"/>